<feature type="compositionally biased region" description="Acidic residues" evidence="1">
    <location>
        <begin position="46"/>
        <end position="56"/>
    </location>
</feature>
<dbReference type="PANTHER" id="PTHR22684:SF0">
    <property type="entry name" value="RIBOSOME QUALITY CONTROL COMPLEX SUBUNIT TCF25"/>
    <property type="match status" value="1"/>
</dbReference>
<feature type="compositionally biased region" description="Basic and acidic residues" evidence="1">
    <location>
        <begin position="57"/>
        <end position="69"/>
    </location>
</feature>
<feature type="region of interest" description="Disordered" evidence="1">
    <location>
        <begin position="1"/>
        <end position="110"/>
    </location>
</feature>
<feature type="compositionally biased region" description="Basic residues" evidence="1">
    <location>
        <begin position="80"/>
        <end position="93"/>
    </location>
</feature>
<organism evidence="2">
    <name type="scientific">Blastobotrys adeninivorans</name>
    <name type="common">Yeast</name>
    <name type="synonym">Arxula adeninivorans</name>
    <dbReference type="NCBI Taxonomy" id="409370"/>
    <lineage>
        <taxon>Eukaryota</taxon>
        <taxon>Fungi</taxon>
        <taxon>Dikarya</taxon>
        <taxon>Ascomycota</taxon>
        <taxon>Saccharomycotina</taxon>
        <taxon>Dipodascomycetes</taxon>
        <taxon>Dipodascales</taxon>
        <taxon>Trichomonascaceae</taxon>
        <taxon>Blastobotrys</taxon>
    </lineage>
</organism>
<dbReference type="GO" id="GO:1990112">
    <property type="term" value="C:RQC complex"/>
    <property type="evidence" value="ECO:0007669"/>
    <property type="project" value="TreeGrafter"/>
</dbReference>
<dbReference type="AlphaFoldDB" id="A0A060TAL8"/>
<evidence type="ECO:0000256" key="1">
    <source>
        <dbReference type="SAM" id="MobiDB-lite"/>
    </source>
</evidence>
<dbReference type="InterPro" id="IPR006994">
    <property type="entry name" value="TCF25/Rqc1"/>
</dbReference>
<dbReference type="Pfam" id="PF04910">
    <property type="entry name" value="Tcf25"/>
    <property type="match status" value="1"/>
</dbReference>
<accession>A0A060TAL8</accession>
<dbReference type="PANTHER" id="PTHR22684">
    <property type="entry name" value="NULP1-RELATED"/>
    <property type="match status" value="1"/>
</dbReference>
<dbReference type="EMBL" id="HG937694">
    <property type="protein sequence ID" value="CDP38018.1"/>
    <property type="molecule type" value="Genomic_DNA"/>
</dbReference>
<proteinExistence type="predicted"/>
<sequence>MSSRAVKKLYGDKLDIEPVSFSESEVESDTEHGAKPNPFALLGGGADDDSESDEEPEPHPEPKSEEPDKSPSPASQKPSSKSKNKKKKKKAKKVKDQSSQGKADDKVGSNVDEDMELLNQLASSSISAEAGTKIDTRYLDYERELGQLFGKDAMADAESVATSSLFPPIKHKMASWGGRDGRTIPGTNRRLILAKIKSTFPPMLRREIMMETVKPNVFKFTHSESYQQCERTYLALRTVGDPQAIINSVFPHSYYHVQTLLMLAEDFVRAGQHSEAADLVERCLVTFDRAIKPSFDLGKSRLPFKYYENRQFYLTLFRHVKVLMRRGTWRTALEVVKLMWSLDEKDPYGAGRLVDFFALNSAEYDYLLSLPTEDYPNIAYSQALAGYLKKEQDSEVVQRLEKAVKQCPAIAHELLSLELPEVGPRDTVLAKMYGVQMQALWQPQSTILNMLHQVLAKVGDIHSEPRKVNKDLARFVLLSELKEALSILPEEYLSNLWSDDLLPPDDDINPYN</sequence>
<dbReference type="GO" id="GO:1990116">
    <property type="term" value="P:ribosome-associated ubiquitin-dependent protein catabolic process"/>
    <property type="evidence" value="ECO:0007669"/>
    <property type="project" value="TreeGrafter"/>
</dbReference>
<reference evidence="2" key="2">
    <citation type="submission" date="2014-06" db="EMBL/GenBank/DDBJ databases">
        <title>The complete genome of Blastobotrys (Arxula) adeninivorans LS3 - a yeast of biotechnological interest.</title>
        <authorList>
            <person name="Kunze G."/>
            <person name="Gaillardin C."/>
            <person name="Czernicka M."/>
            <person name="Durrens P."/>
            <person name="Martin T."/>
            <person name="Boer E."/>
            <person name="Gabaldon T."/>
            <person name="Cruz J."/>
            <person name="Talla E."/>
            <person name="Marck C."/>
            <person name="Goffeau A."/>
            <person name="Barbe V."/>
            <person name="Baret P."/>
            <person name="Baronian K."/>
            <person name="Beier S."/>
            <person name="Bleykasten C."/>
            <person name="Bode R."/>
            <person name="Casaregola S."/>
            <person name="Despons L."/>
            <person name="Fairhead C."/>
            <person name="Giersberg M."/>
            <person name="Gierski P."/>
            <person name="Hahnel U."/>
            <person name="Hartmann A."/>
            <person name="Jankowska D."/>
            <person name="Jubin C."/>
            <person name="Jung P."/>
            <person name="Lafontaine I."/>
            <person name="Leh-Louis V."/>
            <person name="Lemaire M."/>
            <person name="Marcet-Houben M."/>
            <person name="Mascher M."/>
            <person name="Morel G."/>
            <person name="Richard G.-F."/>
            <person name="Riechen J."/>
            <person name="Sacerdot C."/>
            <person name="Sarkar A."/>
            <person name="Savel G."/>
            <person name="Schacherer J."/>
            <person name="Sherman D."/>
            <person name="Straub M.-L."/>
            <person name="Stein N."/>
            <person name="Thierry A."/>
            <person name="Trautwein-Schult A."/>
            <person name="Westhof E."/>
            <person name="Worch S."/>
            <person name="Dujon B."/>
            <person name="Souciet J.-L."/>
            <person name="Wincker P."/>
            <person name="Scholz U."/>
            <person name="Neuveglise N."/>
        </authorList>
    </citation>
    <scope>NUCLEOTIDE SEQUENCE</scope>
    <source>
        <strain evidence="2">LS3</strain>
    </source>
</reference>
<dbReference type="PhylomeDB" id="A0A060TAL8"/>
<gene>
    <name evidence="2" type="ORF">GNLVRS02_ARAD1D24948g</name>
</gene>
<evidence type="ECO:0000313" key="2">
    <source>
        <dbReference type="EMBL" id="CDP38018.1"/>
    </source>
</evidence>
<reference evidence="2" key="1">
    <citation type="submission" date="2014-02" db="EMBL/GenBank/DDBJ databases">
        <authorList>
            <person name="Genoscope - CEA"/>
        </authorList>
    </citation>
    <scope>NUCLEOTIDE SEQUENCE</scope>
    <source>
        <strain evidence="2">LS3</strain>
    </source>
</reference>
<dbReference type="GO" id="GO:0072344">
    <property type="term" value="P:rescue of stalled ribosome"/>
    <property type="evidence" value="ECO:0007669"/>
    <property type="project" value="TreeGrafter"/>
</dbReference>
<protein>
    <submittedName>
        <fullName evidence="2">ARAD1D24948p</fullName>
    </submittedName>
</protein>
<name>A0A060TAL8_BLAAD</name>